<dbReference type="InterPro" id="IPR001188">
    <property type="entry name" value="Sperm_putr-bd"/>
</dbReference>
<keyword evidence="2" id="KW-0813">Transport</keyword>
<evidence type="ECO:0000256" key="4">
    <source>
        <dbReference type="ARBA" id="ARBA00022764"/>
    </source>
</evidence>
<reference evidence="6 7" key="1">
    <citation type="submission" date="2019-07" db="EMBL/GenBank/DDBJ databases">
        <title>Whole genome shotgun sequence of Cellulomonas xylanilytica NBRC 101102.</title>
        <authorList>
            <person name="Hosoyama A."/>
            <person name="Uohara A."/>
            <person name="Ohji S."/>
            <person name="Ichikawa N."/>
        </authorList>
    </citation>
    <scope>NUCLEOTIDE SEQUENCE [LARGE SCALE GENOMIC DNA]</scope>
    <source>
        <strain evidence="6 7">NBRC 101102</strain>
    </source>
</reference>
<gene>
    <name evidence="6" type="ORF">CXY01_12420</name>
</gene>
<proteinExistence type="predicted"/>
<evidence type="ECO:0000313" key="6">
    <source>
        <dbReference type="EMBL" id="GEK20722.1"/>
    </source>
</evidence>
<evidence type="ECO:0000256" key="1">
    <source>
        <dbReference type="ARBA" id="ARBA00004418"/>
    </source>
</evidence>
<keyword evidence="3" id="KW-0732">Signal</keyword>
<dbReference type="AlphaFoldDB" id="A0A510V1E9"/>
<dbReference type="Gene3D" id="3.40.190.10">
    <property type="entry name" value="Periplasmic binding protein-like II"/>
    <property type="match status" value="2"/>
</dbReference>
<evidence type="ECO:0000256" key="2">
    <source>
        <dbReference type="ARBA" id="ARBA00022448"/>
    </source>
</evidence>
<dbReference type="Pfam" id="PF13416">
    <property type="entry name" value="SBP_bac_8"/>
    <property type="match status" value="1"/>
</dbReference>
<dbReference type="Proteomes" id="UP000321118">
    <property type="component" value="Unassembled WGS sequence"/>
</dbReference>
<dbReference type="GO" id="GO:0015846">
    <property type="term" value="P:polyamine transport"/>
    <property type="evidence" value="ECO:0007669"/>
    <property type="project" value="InterPro"/>
</dbReference>
<feature type="compositionally biased region" description="Low complexity" evidence="5">
    <location>
        <begin position="12"/>
        <end position="22"/>
    </location>
</feature>
<dbReference type="GO" id="GO:0042597">
    <property type="term" value="C:periplasmic space"/>
    <property type="evidence" value="ECO:0007669"/>
    <property type="project" value="UniProtKB-SubCell"/>
</dbReference>
<protein>
    <submittedName>
        <fullName evidence="6">ABC transporter substrate-binding protein</fullName>
    </submittedName>
</protein>
<dbReference type="PRINTS" id="PR00909">
    <property type="entry name" value="SPERMDNBNDNG"/>
</dbReference>
<dbReference type="PROSITE" id="PS51318">
    <property type="entry name" value="TAT"/>
    <property type="match status" value="1"/>
</dbReference>
<name>A0A510V1E9_9CELL</name>
<dbReference type="PANTHER" id="PTHR30222:SF17">
    <property type="entry name" value="SPERMIDINE_PUTRESCINE-BINDING PERIPLASMIC PROTEIN"/>
    <property type="match status" value="1"/>
</dbReference>
<accession>A0A510V1E9</accession>
<dbReference type="InterPro" id="IPR006311">
    <property type="entry name" value="TAT_signal"/>
</dbReference>
<dbReference type="PANTHER" id="PTHR30222">
    <property type="entry name" value="SPERMIDINE/PUTRESCINE-BINDING PERIPLASMIC PROTEIN"/>
    <property type="match status" value="1"/>
</dbReference>
<organism evidence="6 7">
    <name type="scientific">Cellulomonas xylanilytica</name>
    <dbReference type="NCBI Taxonomy" id="233583"/>
    <lineage>
        <taxon>Bacteria</taxon>
        <taxon>Bacillati</taxon>
        <taxon>Actinomycetota</taxon>
        <taxon>Actinomycetes</taxon>
        <taxon>Micrococcales</taxon>
        <taxon>Cellulomonadaceae</taxon>
        <taxon>Cellulomonas</taxon>
    </lineage>
</organism>
<sequence>MRRSDDPPRPAARPSAPRSPMSPHRRTAPADPRVRALVAQASHRGGLSRRSFLVGALGTAGAGALLAACGTGSPSASASSAQDLSDSDRLVRWANWTQYLDQDEEGTGYPSLRAFEERSGLEATYAEDIDDNDAFFGKVSGQLKNGQDIGYDIVTLTDWMAARMIRLGYTQALDRTRMPNADNILPGLANVDFDPGRKHSLTWQSGFAGLAWDKEKVPGGLHTLSDLWAPELAGRVEVLSEMRDTMGLIMLDQGVDPSGDWSDDDFYAALEVLKEKIDSGHIRQVRGNAYTQDLASGDAVAVIGWSGDITSLNYESDDRFEFAIPEAGGTLWSDNLMVPVGSPHLGNAEELMNYYYDPEVAAQVAAWVNYITPVQGAQEAMAAIDPELAEDPMIFPTDEILARVSVFRTLSPDQEERYNGEFLTVIGA</sequence>
<evidence type="ECO:0000313" key="7">
    <source>
        <dbReference type="Proteomes" id="UP000321118"/>
    </source>
</evidence>
<feature type="region of interest" description="Disordered" evidence="5">
    <location>
        <begin position="1"/>
        <end position="32"/>
    </location>
</feature>
<dbReference type="SUPFAM" id="SSF53850">
    <property type="entry name" value="Periplasmic binding protein-like II"/>
    <property type="match status" value="1"/>
</dbReference>
<comment type="subcellular location">
    <subcellularLocation>
        <location evidence="1">Periplasm</location>
    </subcellularLocation>
</comment>
<evidence type="ECO:0000256" key="5">
    <source>
        <dbReference type="SAM" id="MobiDB-lite"/>
    </source>
</evidence>
<keyword evidence="7" id="KW-1185">Reference proteome</keyword>
<dbReference type="CDD" id="cd13590">
    <property type="entry name" value="PBP2_PotD_PotF_like"/>
    <property type="match status" value="1"/>
</dbReference>
<dbReference type="InterPro" id="IPR006059">
    <property type="entry name" value="SBP"/>
</dbReference>
<keyword evidence="4" id="KW-0574">Periplasm</keyword>
<comment type="caution">
    <text evidence="6">The sequence shown here is derived from an EMBL/GenBank/DDBJ whole genome shotgun (WGS) entry which is preliminary data.</text>
</comment>
<dbReference type="GO" id="GO:0019808">
    <property type="term" value="F:polyamine binding"/>
    <property type="evidence" value="ECO:0007669"/>
    <property type="project" value="InterPro"/>
</dbReference>
<evidence type="ECO:0000256" key="3">
    <source>
        <dbReference type="ARBA" id="ARBA00022729"/>
    </source>
</evidence>
<dbReference type="EMBL" id="BJUB01000003">
    <property type="protein sequence ID" value="GEK20722.1"/>
    <property type="molecule type" value="Genomic_DNA"/>
</dbReference>